<dbReference type="EMBL" id="JACXSS010000001">
    <property type="protein sequence ID" value="MBD9355698.1"/>
    <property type="molecule type" value="Genomic_DNA"/>
</dbReference>
<dbReference type="RefSeq" id="WP_192374044.1">
    <property type="nucleotide sequence ID" value="NZ_CAJHIV010000001.1"/>
</dbReference>
<accession>A0ABR9CXY4</accession>
<sequence>MEEIDLVSEIFSEMDKWGGVPSVDTFAEKMIMKLPDLSPADIKNATATATQLQMLVRKSNAFYSEPYATIHEKISNYLRENLPGLSEHAYFLAKNRIMYMYIK</sequence>
<organism evidence="1 2">
    <name type="scientific">Methylomonas albis</name>
    <dbReference type="NCBI Taxonomy" id="1854563"/>
    <lineage>
        <taxon>Bacteria</taxon>
        <taxon>Pseudomonadati</taxon>
        <taxon>Pseudomonadota</taxon>
        <taxon>Gammaproteobacteria</taxon>
        <taxon>Methylococcales</taxon>
        <taxon>Methylococcaceae</taxon>
        <taxon>Methylomonas</taxon>
    </lineage>
</organism>
<gene>
    <name evidence="1" type="ORF">IE877_07360</name>
</gene>
<name>A0ABR9CXY4_9GAMM</name>
<reference evidence="1 2" key="1">
    <citation type="submission" date="2020-09" db="EMBL/GenBank/DDBJ databases">
        <title>Methylomonas albis sp. nov. and Methylomonas fluvii sp. nov.: Two cold-adapted methanotrophs from the River Elbe and an amended description of Methylovulum psychrotolerans strain Eb1.</title>
        <authorList>
            <person name="Bussmann I.K."/>
            <person name="Klings K.-W."/>
            <person name="Warnstedt J."/>
            <person name="Hoppert M."/>
            <person name="Saborowski A."/>
            <person name="Horn F."/>
            <person name="Liebner S."/>
        </authorList>
    </citation>
    <scope>NUCLEOTIDE SEQUENCE [LARGE SCALE GENOMIC DNA]</scope>
    <source>
        <strain evidence="1 2">EbA</strain>
    </source>
</reference>
<evidence type="ECO:0000313" key="2">
    <source>
        <dbReference type="Proteomes" id="UP000652176"/>
    </source>
</evidence>
<comment type="caution">
    <text evidence="1">The sequence shown here is derived from an EMBL/GenBank/DDBJ whole genome shotgun (WGS) entry which is preliminary data.</text>
</comment>
<keyword evidence="2" id="KW-1185">Reference proteome</keyword>
<dbReference type="Proteomes" id="UP000652176">
    <property type="component" value="Unassembled WGS sequence"/>
</dbReference>
<proteinExistence type="predicted"/>
<protein>
    <submittedName>
        <fullName evidence="1">Uncharacterized protein</fullName>
    </submittedName>
</protein>
<evidence type="ECO:0000313" key="1">
    <source>
        <dbReference type="EMBL" id="MBD9355698.1"/>
    </source>
</evidence>